<proteinExistence type="predicted"/>
<sequence>MTVTVFKAVDKMPQTKKQSSNANVDEAYYLFSAAALGLVLNAAVLACLLAKRQLRRMTSAFVMHNCLLDLIKSAYCVPFAHSLLKDVAPSFCTALGGSYVVIVTASGFNMVAMICCEAYTFGDKQREGFGREATGSLCCVVFGIVMVYIGSIIIHLGPTIIGGNFNYNKLIGNCIFVYGPIKSYVVHAMWIAIMTLAMIAAVYYLLFFYRHLHASAICDTRQSRDTVQESLSRARVLITITALFIFCWYPLFILTLVDPTFNQPTRIYKLLTFVAWSHSSLNPVIFLLFDRRIDSCRKMCCSCGCRQVPSPMQVPPSLRLAPPTVQVTQMYQRVGCRLCQQGRTHSERMCNGSMQKTNSDNLPSVVRDRSFCQLHDL</sequence>
<evidence type="ECO:0000256" key="5">
    <source>
        <dbReference type="ARBA" id="ARBA00023040"/>
    </source>
</evidence>
<evidence type="ECO:0000256" key="6">
    <source>
        <dbReference type="ARBA" id="ARBA00023136"/>
    </source>
</evidence>
<evidence type="ECO:0000259" key="10">
    <source>
        <dbReference type="PROSITE" id="PS50262"/>
    </source>
</evidence>
<feature type="transmembrane region" description="Helical" evidence="9">
    <location>
        <begin position="133"/>
        <end position="156"/>
    </location>
</feature>
<dbReference type="PANTHER" id="PTHR24228">
    <property type="entry name" value="B2 BRADYKININ RECEPTOR/ANGIOTENSIN II RECEPTOR"/>
    <property type="match status" value="1"/>
</dbReference>
<evidence type="ECO:0000256" key="9">
    <source>
        <dbReference type="SAM" id="Phobius"/>
    </source>
</evidence>
<feature type="transmembrane region" description="Helical" evidence="9">
    <location>
        <begin position="267"/>
        <end position="289"/>
    </location>
</feature>
<dbReference type="PROSITE" id="PS50262">
    <property type="entry name" value="G_PROTEIN_RECEP_F1_2"/>
    <property type="match status" value="1"/>
</dbReference>
<keyword evidence="2" id="KW-1003">Cell membrane</keyword>
<evidence type="ECO:0000256" key="2">
    <source>
        <dbReference type="ARBA" id="ARBA00022475"/>
    </source>
</evidence>
<evidence type="ECO:0000313" key="12">
    <source>
        <dbReference type="Proteomes" id="UP000549394"/>
    </source>
</evidence>
<dbReference type="GO" id="GO:0004930">
    <property type="term" value="F:G protein-coupled receptor activity"/>
    <property type="evidence" value="ECO:0007669"/>
    <property type="project" value="UniProtKB-KW"/>
</dbReference>
<dbReference type="AlphaFoldDB" id="A0A7I8WAW6"/>
<dbReference type="PANTHER" id="PTHR24228:SF59">
    <property type="entry name" value="NEUROPEPTIDE RECEPTOR 15"/>
    <property type="match status" value="1"/>
</dbReference>
<keyword evidence="5" id="KW-0297">G-protein coupled receptor</keyword>
<dbReference type="OrthoDB" id="10037292at2759"/>
<keyword evidence="4 9" id="KW-1133">Transmembrane helix</keyword>
<evidence type="ECO:0000313" key="11">
    <source>
        <dbReference type="EMBL" id="CAD5125283.1"/>
    </source>
</evidence>
<dbReference type="InterPro" id="IPR000276">
    <property type="entry name" value="GPCR_Rhodpsn"/>
</dbReference>
<evidence type="ECO:0000256" key="4">
    <source>
        <dbReference type="ARBA" id="ARBA00022989"/>
    </source>
</evidence>
<keyword evidence="8" id="KW-0807">Transducer</keyword>
<dbReference type="GO" id="GO:0005886">
    <property type="term" value="C:plasma membrane"/>
    <property type="evidence" value="ECO:0007669"/>
    <property type="project" value="UniProtKB-SubCell"/>
</dbReference>
<dbReference type="Pfam" id="PF00001">
    <property type="entry name" value="7tm_1"/>
    <property type="match status" value="1"/>
</dbReference>
<feature type="transmembrane region" description="Helical" evidence="9">
    <location>
        <begin position="96"/>
        <end position="121"/>
    </location>
</feature>
<evidence type="ECO:0000256" key="8">
    <source>
        <dbReference type="ARBA" id="ARBA00023224"/>
    </source>
</evidence>
<dbReference type="Proteomes" id="UP000549394">
    <property type="component" value="Unassembled WGS sequence"/>
</dbReference>
<feature type="transmembrane region" description="Helical" evidence="9">
    <location>
        <begin position="188"/>
        <end position="207"/>
    </location>
</feature>
<name>A0A7I8WAW6_9ANNE</name>
<feature type="transmembrane region" description="Helical" evidence="9">
    <location>
        <begin position="236"/>
        <end position="255"/>
    </location>
</feature>
<evidence type="ECO:0000256" key="1">
    <source>
        <dbReference type="ARBA" id="ARBA00004651"/>
    </source>
</evidence>
<comment type="caution">
    <text evidence="11">The sequence shown here is derived from an EMBL/GenBank/DDBJ whole genome shotgun (WGS) entry which is preliminary data.</text>
</comment>
<dbReference type="CDD" id="cd00637">
    <property type="entry name" value="7tm_classA_rhodopsin-like"/>
    <property type="match status" value="1"/>
</dbReference>
<feature type="domain" description="G-protein coupled receptors family 1 profile" evidence="10">
    <location>
        <begin position="40"/>
        <end position="286"/>
    </location>
</feature>
<evidence type="ECO:0000256" key="7">
    <source>
        <dbReference type="ARBA" id="ARBA00023170"/>
    </source>
</evidence>
<comment type="subcellular location">
    <subcellularLocation>
        <location evidence="1">Cell membrane</location>
        <topology evidence="1">Multi-pass membrane protein</topology>
    </subcellularLocation>
</comment>
<dbReference type="Gene3D" id="1.20.1070.10">
    <property type="entry name" value="Rhodopsin 7-helix transmembrane proteins"/>
    <property type="match status" value="1"/>
</dbReference>
<feature type="transmembrane region" description="Helical" evidence="9">
    <location>
        <begin position="62"/>
        <end position="84"/>
    </location>
</feature>
<keyword evidence="12" id="KW-1185">Reference proteome</keyword>
<keyword evidence="3 9" id="KW-0812">Transmembrane</keyword>
<dbReference type="SUPFAM" id="SSF81321">
    <property type="entry name" value="Family A G protein-coupled receptor-like"/>
    <property type="match status" value="1"/>
</dbReference>
<protein>
    <submittedName>
        <fullName evidence="11">DgyrCDS13528</fullName>
    </submittedName>
</protein>
<keyword evidence="6 9" id="KW-0472">Membrane</keyword>
<dbReference type="PRINTS" id="PR00237">
    <property type="entry name" value="GPCRRHODOPSN"/>
</dbReference>
<dbReference type="InterPro" id="IPR017452">
    <property type="entry name" value="GPCR_Rhodpsn_7TM"/>
</dbReference>
<accession>A0A7I8WAW6</accession>
<dbReference type="EMBL" id="CAJFCJ010000025">
    <property type="protein sequence ID" value="CAD5125283.1"/>
    <property type="molecule type" value="Genomic_DNA"/>
</dbReference>
<reference evidence="11 12" key="1">
    <citation type="submission" date="2020-08" db="EMBL/GenBank/DDBJ databases">
        <authorList>
            <person name="Hejnol A."/>
        </authorList>
    </citation>
    <scope>NUCLEOTIDE SEQUENCE [LARGE SCALE GENOMIC DNA]</scope>
</reference>
<organism evidence="11 12">
    <name type="scientific">Dimorphilus gyrociliatus</name>
    <dbReference type="NCBI Taxonomy" id="2664684"/>
    <lineage>
        <taxon>Eukaryota</taxon>
        <taxon>Metazoa</taxon>
        <taxon>Spiralia</taxon>
        <taxon>Lophotrochozoa</taxon>
        <taxon>Annelida</taxon>
        <taxon>Polychaeta</taxon>
        <taxon>Polychaeta incertae sedis</taxon>
        <taxon>Dinophilidae</taxon>
        <taxon>Dimorphilus</taxon>
    </lineage>
</organism>
<gene>
    <name evidence="11" type="ORF">DGYR_LOCUS12684</name>
</gene>
<evidence type="ECO:0000256" key="3">
    <source>
        <dbReference type="ARBA" id="ARBA00022692"/>
    </source>
</evidence>
<feature type="transmembrane region" description="Helical" evidence="9">
    <location>
        <begin position="27"/>
        <end position="50"/>
    </location>
</feature>
<keyword evidence="7" id="KW-0675">Receptor</keyword>